<dbReference type="GO" id="GO:0030335">
    <property type="term" value="P:positive regulation of cell migration"/>
    <property type="evidence" value="ECO:0007669"/>
    <property type="project" value="TreeGrafter"/>
</dbReference>
<comment type="similarity">
    <text evidence="2 8">Belongs to the intercrine beta (chemokine CC) family.</text>
</comment>
<evidence type="ECO:0000313" key="10">
    <source>
        <dbReference type="Ensembl" id="ENSPEMP00000020899.1"/>
    </source>
</evidence>
<evidence type="ECO:0000256" key="5">
    <source>
        <dbReference type="ARBA" id="ARBA00022525"/>
    </source>
</evidence>
<dbReference type="GO" id="GO:0005615">
    <property type="term" value="C:extracellular space"/>
    <property type="evidence" value="ECO:0007669"/>
    <property type="project" value="UniProtKB-KW"/>
</dbReference>
<evidence type="ECO:0000313" key="11">
    <source>
        <dbReference type="Proteomes" id="UP000694547"/>
    </source>
</evidence>
<dbReference type="InterPro" id="IPR000827">
    <property type="entry name" value="Chemokine_CC_CS"/>
</dbReference>
<comment type="subcellular location">
    <subcellularLocation>
        <location evidence="1 8">Secreted</location>
    </subcellularLocation>
</comment>
<dbReference type="FunFam" id="2.40.50.40:FF:000002">
    <property type="entry name" value="C-C motif chemokine"/>
    <property type="match status" value="1"/>
</dbReference>
<sequence>MKISTTLLCLLLIAATISPQVLAGPDAVFVPVTCCYKMTNQKIPVRRLKSYQRITSTQCPWKAVIFKTIMDKEICADPKEKWVENSIKHLDQKSQTSILEPSCLG</sequence>
<evidence type="ECO:0000256" key="3">
    <source>
        <dbReference type="ARBA" id="ARBA00022500"/>
    </source>
</evidence>
<evidence type="ECO:0000256" key="8">
    <source>
        <dbReference type="RuleBase" id="RU361150"/>
    </source>
</evidence>
<dbReference type="InterPro" id="IPR039809">
    <property type="entry name" value="Chemokine_b/g/d"/>
</dbReference>
<dbReference type="PROSITE" id="PS00472">
    <property type="entry name" value="SMALL_CYTOKINES_CC"/>
    <property type="match status" value="1"/>
</dbReference>
<evidence type="ECO:0000259" key="9">
    <source>
        <dbReference type="SMART" id="SM00199"/>
    </source>
</evidence>
<dbReference type="GO" id="GO:0070098">
    <property type="term" value="P:chemokine-mediated signaling pathway"/>
    <property type="evidence" value="ECO:0007669"/>
    <property type="project" value="TreeGrafter"/>
</dbReference>
<feature type="chain" id="PRO_5034858158" description="C-C motif chemokine" evidence="8">
    <location>
        <begin position="24"/>
        <end position="105"/>
    </location>
</feature>
<feature type="signal peptide" evidence="8">
    <location>
        <begin position="1"/>
        <end position="23"/>
    </location>
</feature>
<dbReference type="GO" id="GO:0006954">
    <property type="term" value="P:inflammatory response"/>
    <property type="evidence" value="ECO:0007669"/>
    <property type="project" value="Ensembl"/>
</dbReference>
<dbReference type="AlphaFoldDB" id="A0A8C8TRA4"/>
<reference evidence="10" key="2">
    <citation type="submission" date="2025-08" db="UniProtKB">
        <authorList>
            <consortium name="Ensembl"/>
        </authorList>
    </citation>
    <scope>IDENTIFICATION</scope>
</reference>
<dbReference type="GeneTree" id="ENSGT01130000278316"/>
<organism evidence="10 11">
    <name type="scientific">Peromyscus maniculatus bairdii</name>
    <name type="common">Prairie deer mouse</name>
    <dbReference type="NCBI Taxonomy" id="230844"/>
    <lineage>
        <taxon>Eukaryota</taxon>
        <taxon>Metazoa</taxon>
        <taxon>Chordata</taxon>
        <taxon>Craniata</taxon>
        <taxon>Vertebrata</taxon>
        <taxon>Euteleostomi</taxon>
        <taxon>Mammalia</taxon>
        <taxon>Eutheria</taxon>
        <taxon>Euarchontoglires</taxon>
        <taxon>Glires</taxon>
        <taxon>Rodentia</taxon>
        <taxon>Myomorpha</taxon>
        <taxon>Muroidea</taxon>
        <taxon>Cricetidae</taxon>
        <taxon>Neotominae</taxon>
        <taxon>Peromyscus</taxon>
    </lineage>
</organism>
<proteinExistence type="inferred from homology"/>
<evidence type="ECO:0000256" key="4">
    <source>
        <dbReference type="ARBA" id="ARBA00022514"/>
    </source>
</evidence>
<dbReference type="GO" id="GO:0008009">
    <property type="term" value="F:chemokine activity"/>
    <property type="evidence" value="ECO:0007669"/>
    <property type="project" value="InterPro"/>
</dbReference>
<keyword evidence="7" id="KW-1015">Disulfide bond</keyword>
<dbReference type="GO" id="GO:0061844">
    <property type="term" value="P:antimicrobial humoral immune response mediated by antimicrobial peptide"/>
    <property type="evidence" value="ECO:0007669"/>
    <property type="project" value="TreeGrafter"/>
</dbReference>
<dbReference type="SUPFAM" id="SSF54117">
    <property type="entry name" value="Interleukin 8-like chemokines"/>
    <property type="match status" value="1"/>
</dbReference>
<dbReference type="SMART" id="SM00199">
    <property type="entry name" value="SCY"/>
    <property type="match status" value="1"/>
</dbReference>
<feature type="domain" description="Chemokine interleukin-8-like" evidence="9">
    <location>
        <begin position="31"/>
        <end position="90"/>
    </location>
</feature>
<dbReference type="Gene3D" id="2.40.50.40">
    <property type="match status" value="1"/>
</dbReference>
<keyword evidence="3 8" id="KW-0145">Chemotaxis</keyword>
<keyword evidence="6 8" id="KW-0732">Signal</keyword>
<evidence type="ECO:0000256" key="7">
    <source>
        <dbReference type="ARBA" id="ARBA00023157"/>
    </source>
</evidence>
<keyword evidence="4 8" id="KW-0202">Cytokine</keyword>
<dbReference type="Ensembl" id="ENSPEMT00000025252.2">
    <property type="protein sequence ID" value="ENSPEMP00000020899.1"/>
    <property type="gene ID" value="ENSPEMG00000018710.2"/>
</dbReference>
<dbReference type="GO" id="GO:0001525">
    <property type="term" value="P:angiogenesis"/>
    <property type="evidence" value="ECO:0007669"/>
    <property type="project" value="Ensembl"/>
</dbReference>
<evidence type="ECO:0000256" key="1">
    <source>
        <dbReference type="ARBA" id="ARBA00004613"/>
    </source>
</evidence>
<accession>A0A8C8TRA4</accession>
<name>A0A8C8TRA4_PERMB</name>
<keyword evidence="11" id="KW-1185">Reference proteome</keyword>
<dbReference type="PANTHER" id="PTHR12015">
    <property type="entry name" value="SMALL INDUCIBLE CYTOKINE A"/>
    <property type="match status" value="1"/>
</dbReference>
<dbReference type="Pfam" id="PF00048">
    <property type="entry name" value="IL8"/>
    <property type="match status" value="1"/>
</dbReference>
<dbReference type="InterPro" id="IPR001811">
    <property type="entry name" value="Chemokine_IL8-like_dom"/>
</dbReference>
<evidence type="ECO:0000256" key="6">
    <source>
        <dbReference type="ARBA" id="ARBA00022729"/>
    </source>
</evidence>
<dbReference type="CDD" id="cd00272">
    <property type="entry name" value="Chemokine_CC"/>
    <property type="match status" value="1"/>
</dbReference>
<dbReference type="Proteomes" id="UP000694547">
    <property type="component" value="Chromosome 8"/>
</dbReference>
<reference evidence="10 11" key="1">
    <citation type="submission" date="2018-10" db="EMBL/GenBank/DDBJ databases">
        <title>Improved assembly of the deer mouse Peromyscus maniculatus genome.</title>
        <authorList>
            <person name="Lassance J.-M."/>
            <person name="Hoekstra H.E."/>
        </authorList>
    </citation>
    <scope>NUCLEOTIDE SEQUENCE [LARGE SCALE GENOMIC DNA]</scope>
</reference>
<evidence type="ECO:0000256" key="2">
    <source>
        <dbReference type="ARBA" id="ARBA00010868"/>
    </source>
</evidence>
<dbReference type="GO" id="GO:0031727">
    <property type="term" value="F:CCR2 chemokine receptor binding"/>
    <property type="evidence" value="ECO:0007669"/>
    <property type="project" value="Ensembl"/>
</dbReference>
<keyword evidence="5 8" id="KW-0964">Secreted</keyword>
<dbReference type="GO" id="GO:0048245">
    <property type="term" value="P:eosinophil chemotaxis"/>
    <property type="evidence" value="ECO:0007669"/>
    <property type="project" value="TreeGrafter"/>
</dbReference>
<protein>
    <recommendedName>
        <fullName evidence="8">C-C motif chemokine</fullName>
    </recommendedName>
</protein>
<dbReference type="InterPro" id="IPR036048">
    <property type="entry name" value="Interleukin_8-like_sf"/>
</dbReference>
<reference evidence="10" key="3">
    <citation type="submission" date="2025-09" db="UniProtKB">
        <authorList>
            <consortium name="Ensembl"/>
        </authorList>
    </citation>
    <scope>IDENTIFICATION</scope>
</reference>
<dbReference type="GO" id="GO:0002548">
    <property type="term" value="P:monocyte chemotaxis"/>
    <property type="evidence" value="ECO:0007669"/>
    <property type="project" value="Ensembl"/>
</dbReference>
<dbReference type="PANTHER" id="PTHR12015:SF98">
    <property type="entry name" value="C-C MOTIF CHEMOKINE 2"/>
    <property type="match status" value="1"/>
</dbReference>